<keyword evidence="1" id="KW-0472">Membrane</keyword>
<keyword evidence="3" id="KW-1185">Reference proteome</keyword>
<feature type="transmembrane region" description="Helical" evidence="1">
    <location>
        <begin position="146"/>
        <end position="177"/>
    </location>
</feature>
<dbReference type="Proteomes" id="UP000050326">
    <property type="component" value="Unassembled WGS sequence"/>
</dbReference>
<feature type="transmembrane region" description="Helical" evidence="1">
    <location>
        <begin position="62"/>
        <end position="87"/>
    </location>
</feature>
<name>A0A0N8NSL3_9CLOT</name>
<dbReference type="STRING" id="36849.OXPF_41370"/>
<gene>
    <name evidence="2" type="ORF">OXPF_41370</name>
</gene>
<feature type="transmembrane region" description="Helical" evidence="1">
    <location>
        <begin position="224"/>
        <end position="244"/>
    </location>
</feature>
<dbReference type="AlphaFoldDB" id="A0A0N8NSL3"/>
<feature type="transmembrane region" description="Helical" evidence="1">
    <location>
        <begin position="307"/>
        <end position="328"/>
    </location>
</feature>
<evidence type="ECO:0000313" key="3">
    <source>
        <dbReference type="Proteomes" id="UP000050326"/>
    </source>
</evidence>
<sequence>MKQKDITIPSVMFMMKERDKITTLRIAFLFTVIISTFSILRITAEVIFSGIIFNHSGTFERILNTIGALFLGNILTIIFAAIILLFLKDNIKKLNQEGFPDKSDGEYIRFATGILIAITGLINLSTSLPHLYSNTKSLIDFMTSDVWSTAALITSIINYSIPVIVTLCQIALGFYWIKIFKNNQDSEPLCIALMFTVITILFSLLDKIIIFIPGMSDGSNSFYLYIRNTSWAAMTVIIIAVLILKIKKSYKAAPLKMLKNETVIMTTGIITVIHGLISLSLGLLSFINYIMVYFHTPALQTAFGKLILLNVISSIIVFGKIFLGFCMFKHHITISKDNKVKVKINKTILAFLAALFLLSVSSGLMAYHLKISSEKALQENNALIQTWLVDNIQNVGSYRLLAGISSRYTQGDKERPQNIPQDINSDYTIDIIKSQKKARIAALEPVVNPQGLIRRINKTYYLSVEGAEVIIYRSTDSGFIKKSYKDEQLAEAVNMLLFPDDVSIFHGEVVSTGAFGGTYEGIIVQRSVVGVPFNLNNYFGMENQEQERSTYLNFHYNVTLQTMNTLNIDNDNSSVYRVFYNLIAGEQYKNIYTENNLKYGQSLRISFAEVKKAEDFDLPQVE</sequence>
<evidence type="ECO:0000313" key="2">
    <source>
        <dbReference type="EMBL" id="KPU42352.1"/>
    </source>
</evidence>
<evidence type="ECO:0000256" key="1">
    <source>
        <dbReference type="SAM" id="Phobius"/>
    </source>
</evidence>
<feature type="transmembrane region" description="Helical" evidence="1">
    <location>
        <begin position="107"/>
        <end position="126"/>
    </location>
</feature>
<reference evidence="2 3" key="1">
    <citation type="submission" date="2015-09" db="EMBL/GenBank/DDBJ databases">
        <title>Genome sequence of Oxobacter pfennigii DSM 3222.</title>
        <authorList>
            <person name="Poehlein A."/>
            <person name="Bengelsdorf F.R."/>
            <person name="Schiel-Bengelsdorf B."/>
            <person name="Duerre P."/>
            <person name="Daniel R."/>
        </authorList>
    </citation>
    <scope>NUCLEOTIDE SEQUENCE [LARGE SCALE GENOMIC DNA]</scope>
    <source>
        <strain evidence="2 3">DSM 3222</strain>
    </source>
</reference>
<accession>A0A0N8NSL3</accession>
<feature type="transmembrane region" description="Helical" evidence="1">
    <location>
        <begin position="264"/>
        <end position="287"/>
    </location>
</feature>
<feature type="transmembrane region" description="Helical" evidence="1">
    <location>
        <begin position="189"/>
        <end position="212"/>
    </location>
</feature>
<keyword evidence="1" id="KW-0812">Transmembrane</keyword>
<feature type="transmembrane region" description="Helical" evidence="1">
    <location>
        <begin position="21"/>
        <end position="42"/>
    </location>
</feature>
<keyword evidence="1" id="KW-1133">Transmembrane helix</keyword>
<organism evidence="2 3">
    <name type="scientific">Oxobacter pfennigii</name>
    <dbReference type="NCBI Taxonomy" id="36849"/>
    <lineage>
        <taxon>Bacteria</taxon>
        <taxon>Bacillati</taxon>
        <taxon>Bacillota</taxon>
        <taxon>Clostridia</taxon>
        <taxon>Eubacteriales</taxon>
        <taxon>Clostridiaceae</taxon>
        <taxon>Oxobacter</taxon>
    </lineage>
</organism>
<comment type="caution">
    <text evidence="2">The sequence shown here is derived from an EMBL/GenBank/DDBJ whole genome shotgun (WGS) entry which is preliminary data.</text>
</comment>
<protein>
    <submittedName>
        <fullName evidence="2">Uncharacterized protein</fullName>
    </submittedName>
</protein>
<feature type="transmembrane region" description="Helical" evidence="1">
    <location>
        <begin position="348"/>
        <end position="369"/>
    </location>
</feature>
<proteinExistence type="predicted"/>
<dbReference type="EMBL" id="LKET01000068">
    <property type="protein sequence ID" value="KPU42352.1"/>
    <property type="molecule type" value="Genomic_DNA"/>
</dbReference>